<dbReference type="InterPro" id="IPR000847">
    <property type="entry name" value="LysR_HTH_N"/>
</dbReference>
<dbReference type="InterPro" id="IPR005119">
    <property type="entry name" value="LysR_subst-bd"/>
</dbReference>
<reference evidence="6 7" key="1">
    <citation type="journal article" date="2022" name="Environ. Microbiol. Rep.">
        <title>Eco-phylogenetic analyses reveal divergent evolution of vitamin B12 metabolism in the marine bacterial family 'Psychromonadaceae'.</title>
        <authorList>
            <person name="Jin X."/>
            <person name="Yang Y."/>
            <person name="Cao H."/>
            <person name="Gao B."/>
            <person name="Zhao Z."/>
        </authorList>
    </citation>
    <scope>NUCLEOTIDE SEQUENCE [LARGE SCALE GENOMIC DNA]</scope>
    <source>
        <strain evidence="6 7">MKS20</strain>
    </source>
</reference>
<evidence type="ECO:0000313" key="7">
    <source>
        <dbReference type="Proteomes" id="UP001201273"/>
    </source>
</evidence>
<dbReference type="Pfam" id="PF00126">
    <property type="entry name" value="HTH_1"/>
    <property type="match status" value="1"/>
</dbReference>
<dbReference type="RefSeq" id="WP_233054622.1">
    <property type="nucleotide sequence ID" value="NZ_CP170335.1"/>
</dbReference>
<feature type="domain" description="HTH lysR-type" evidence="5">
    <location>
        <begin position="1"/>
        <end position="58"/>
    </location>
</feature>
<accession>A0ABS8WCU1</accession>
<dbReference type="Pfam" id="PF03466">
    <property type="entry name" value="LysR_substrate"/>
    <property type="match status" value="1"/>
</dbReference>
<dbReference type="NCBIfam" id="NF008722">
    <property type="entry name" value="PRK11716.1"/>
    <property type="match status" value="1"/>
</dbReference>
<dbReference type="PROSITE" id="PS50931">
    <property type="entry name" value="HTH_LYSR"/>
    <property type="match status" value="1"/>
</dbReference>
<dbReference type="EMBL" id="JAIMJA010000026">
    <property type="protein sequence ID" value="MCE2596864.1"/>
    <property type="molecule type" value="Genomic_DNA"/>
</dbReference>
<evidence type="ECO:0000256" key="3">
    <source>
        <dbReference type="ARBA" id="ARBA00023125"/>
    </source>
</evidence>
<dbReference type="Gene3D" id="3.40.190.10">
    <property type="entry name" value="Periplasmic binding protein-like II"/>
    <property type="match status" value="2"/>
</dbReference>
<sequence>MDLKSLQAFIHLANSHHFGKSAEALHLSPSTLSRIIQRLEQEVGSSLLQRDNRSVALTPAGQKFLGFAQQQLDSWQMLKLDLQEHDTQLEGKLSIYCSVTAAYSHLPAILDRFRFAHPQVEIVLATGDAAQAVERVQYEQADVAIAACPDNLSSQLKFYSLAEIPLSVIAPMIACSVQQQMSQKPIPWQQLPYILPEHGPARRRINSWFRQMHIRKPHIYASVTGHEALVSMVALGCGVGIVPEVVVENSPVRDRVQVVKTDKLLEPFDLGVVCLKKRAPDPLISAFLTALN</sequence>
<protein>
    <submittedName>
        <fullName evidence="6">HTH-type transcriptional activator IlvY</fullName>
    </submittedName>
</protein>
<dbReference type="InterPro" id="IPR036390">
    <property type="entry name" value="WH_DNA-bd_sf"/>
</dbReference>
<dbReference type="PANTHER" id="PTHR30126">
    <property type="entry name" value="HTH-TYPE TRANSCRIPTIONAL REGULATOR"/>
    <property type="match status" value="1"/>
</dbReference>
<dbReference type="InterPro" id="IPR036388">
    <property type="entry name" value="WH-like_DNA-bd_sf"/>
</dbReference>
<evidence type="ECO:0000313" key="6">
    <source>
        <dbReference type="EMBL" id="MCE2596864.1"/>
    </source>
</evidence>
<dbReference type="Gene3D" id="1.10.10.10">
    <property type="entry name" value="Winged helix-like DNA-binding domain superfamily/Winged helix DNA-binding domain"/>
    <property type="match status" value="1"/>
</dbReference>
<keyword evidence="3" id="KW-0238">DNA-binding</keyword>
<dbReference type="InterPro" id="IPR037404">
    <property type="entry name" value="IlvY_PBP2"/>
</dbReference>
<dbReference type="PANTHER" id="PTHR30126:SF81">
    <property type="entry name" value="HTH-TYPE TRANSCRIPTIONAL REGULATOR ILVY"/>
    <property type="match status" value="1"/>
</dbReference>
<proteinExistence type="inferred from homology"/>
<organism evidence="6 7">
    <name type="scientific">Motilimonas cestriensis</name>
    <dbReference type="NCBI Taxonomy" id="2742685"/>
    <lineage>
        <taxon>Bacteria</taxon>
        <taxon>Pseudomonadati</taxon>
        <taxon>Pseudomonadota</taxon>
        <taxon>Gammaproteobacteria</taxon>
        <taxon>Alteromonadales</taxon>
        <taxon>Alteromonadales genera incertae sedis</taxon>
        <taxon>Motilimonas</taxon>
    </lineage>
</organism>
<keyword evidence="4" id="KW-0804">Transcription</keyword>
<evidence type="ECO:0000256" key="4">
    <source>
        <dbReference type="ARBA" id="ARBA00023163"/>
    </source>
</evidence>
<keyword evidence="2" id="KW-0805">Transcription regulation</keyword>
<gene>
    <name evidence="6" type="primary">ilvY</name>
    <name evidence="6" type="ORF">K6Y31_18980</name>
</gene>
<dbReference type="SUPFAM" id="SSF53850">
    <property type="entry name" value="Periplasmic binding protein-like II"/>
    <property type="match status" value="1"/>
</dbReference>
<dbReference type="CDD" id="cd08430">
    <property type="entry name" value="PBP2_IlvY"/>
    <property type="match status" value="1"/>
</dbReference>
<evidence type="ECO:0000256" key="2">
    <source>
        <dbReference type="ARBA" id="ARBA00023015"/>
    </source>
</evidence>
<dbReference type="SUPFAM" id="SSF46785">
    <property type="entry name" value="Winged helix' DNA-binding domain"/>
    <property type="match status" value="1"/>
</dbReference>
<evidence type="ECO:0000259" key="5">
    <source>
        <dbReference type="PROSITE" id="PS50931"/>
    </source>
</evidence>
<keyword evidence="7" id="KW-1185">Reference proteome</keyword>
<evidence type="ECO:0000256" key="1">
    <source>
        <dbReference type="ARBA" id="ARBA00009437"/>
    </source>
</evidence>
<name>A0ABS8WCU1_9GAMM</name>
<dbReference type="Proteomes" id="UP001201273">
    <property type="component" value="Unassembled WGS sequence"/>
</dbReference>
<comment type="caution">
    <text evidence="6">The sequence shown here is derived from an EMBL/GenBank/DDBJ whole genome shotgun (WGS) entry which is preliminary data.</text>
</comment>
<comment type="similarity">
    <text evidence="1">Belongs to the LysR transcriptional regulatory family.</text>
</comment>